<dbReference type="EMBL" id="QURH01000097">
    <property type="protein sequence ID" value="RFU42797.1"/>
    <property type="molecule type" value="Genomic_DNA"/>
</dbReference>
<evidence type="ECO:0000256" key="2">
    <source>
        <dbReference type="ARBA" id="ARBA00022527"/>
    </source>
</evidence>
<keyword evidence="6" id="KW-0067">ATP-binding</keyword>
<keyword evidence="2 10" id="KW-0723">Serine/threonine-protein kinase</keyword>
<evidence type="ECO:0000313" key="11">
    <source>
        <dbReference type="Proteomes" id="UP000261811"/>
    </source>
</evidence>
<dbReference type="AlphaFoldDB" id="A0A372JS07"/>
<feature type="domain" description="Protein kinase" evidence="9">
    <location>
        <begin position="1"/>
        <end position="252"/>
    </location>
</feature>
<feature type="transmembrane region" description="Helical" evidence="8">
    <location>
        <begin position="411"/>
        <end position="439"/>
    </location>
</feature>
<name>A0A372JS07_9ACTN</name>
<sequence>MGTVWRARHLLLEADVAVKQLIMPDGLSEAELQRLLRRALREARTAARIPPHPHIVGMRDVFEQDGVPWLVMNLVEGRSLANTVRRDGPLSVERTATLGLQMAEALKIVHQHGILHRDVKPDNIILAPGGNSVLVDFGIAIQADGGSLTTQGVLMGTPLYMDPERLKGQRGSPASDLFCLGATLYYAVEGHPPFQEDHHHATYRAILDGRHREFHRAGPLAPLIGGLLAPDHEARMSGDELISSLEQIQHFREEVPRPAHGTTGPHHAPKVGLSTTKVGPSTTEEPSSSGGGDGRFTEASLPLTLRHDLARWLGVTIKWDQRSRVAAEVGLSLDDPNMERPFELLDDEQLLVAIDFVLSAGMSRATPDLRELLESRKADYRVTEDGRSLRAIERAADTDQPQDSSRSASQVLLSLGATVLFFAFVGSVIGATYLVPFLAGTGTLHFSAVHALTTKTMPTNIGAMAYYACYLVYLFLMYTRPRSDEGENHGCLRLCYLATFPIFYFYFIGLLVRGLISIYHWFA</sequence>
<evidence type="ECO:0000256" key="4">
    <source>
        <dbReference type="ARBA" id="ARBA00022741"/>
    </source>
</evidence>
<dbReference type="InterPro" id="IPR008271">
    <property type="entry name" value="Ser/Thr_kinase_AS"/>
</dbReference>
<evidence type="ECO:0000259" key="9">
    <source>
        <dbReference type="PROSITE" id="PS50011"/>
    </source>
</evidence>
<evidence type="ECO:0000256" key="3">
    <source>
        <dbReference type="ARBA" id="ARBA00022679"/>
    </source>
</evidence>
<evidence type="ECO:0000256" key="1">
    <source>
        <dbReference type="ARBA" id="ARBA00012513"/>
    </source>
</evidence>
<dbReference type="PANTHER" id="PTHR43289:SF6">
    <property type="entry name" value="SERINE_THREONINE-PROTEIN KINASE NEKL-3"/>
    <property type="match status" value="1"/>
</dbReference>
<gene>
    <name evidence="10" type="ORF">DZF91_04595</name>
</gene>
<keyword evidence="8" id="KW-1133">Transmembrane helix</keyword>
<dbReference type="Pfam" id="PF00069">
    <property type="entry name" value="Pkinase"/>
    <property type="match status" value="1"/>
</dbReference>
<keyword evidence="5 10" id="KW-0418">Kinase</keyword>
<dbReference type="InterPro" id="IPR000719">
    <property type="entry name" value="Prot_kinase_dom"/>
</dbReference>
<dbReference type="PROSITE" id="PS50011">
    <property type="entry name" value="PROTEIN_KINASE_DOM"/>
    <property type="match status" value="1"/>
</dbReference>
<feature type="transmembrane region" description="Helical" evidence="8">
    <location>
        <begin position="491"/>
        <end position="522"/>
    </location>
</feature>
<evidence type="ECO:0000256" key="7">
    <source>
        <dbReference type="SAM" id="MobiDB-lite"/>
    </source>
</evidence>
<keyword evidence="8" id="KW-0472">Membrane</keyword>
<dbReference type="GO" id="GO:0005524">
    <property type="term" value="F:ATP binding"/>
    <property type="evidence" value="ECO:0007669"/>
    <property type="project" value="UniProtKB-KW"/>
</dbReference>
<protein>
    <recommendedName>
        <fullName evidence="1">non-specific serine/threonine protein kinase</fullName>
        <ecNumber evidence="1">2.7.11.1</ecNumber>
    </recommendedName>
</protein>
<keyword evidence="8" id="KW-0812">Transmembrane</keyword>
<dbReference type="SUPFAM" id="SSF56112">
    <property type="entry name" value="Protein kinase-like (PK-like)"/>
    <property type="match status" value="1"/>
</dbReference>
<comment type="caution">
    <text evidence="10">The sequence shown here is derived from an EMBL/GenBank/DDBJ whole genome shotgun (WGS) entry which is preliminary data.</text>
</comment>
<dbReference type="PANTHER" id="PTHR43289">
    <property type="entry name" value="MITOGEN-ACTIVATED PROTEIN KINASE KINASE KINASE 20-RELATED"/>
    <property type="match status" value="1"/>
</dbReference>
<keyword evidence="3" id="KW-0808">Transferase</keyword>
<dbReference type="Proteomes" id="UP000261811">
    <property type="component" value="Unassembled WGS sequence"/>
</dbReference>
<keyword evidence="4" id="KW-0547">Nucleotide-binding</keyword>
<evidence type="ECO:0000256" key="5">
    <source>
        <dbReference type="ARBA" id="ARBA00022777"/>
    </source>
</evidence>
<evidence type="ECO:0000256" key="8">
    <source>
        <dbReference type="SAM" id="Phobius"/>
    </source>
</evidence>
<organism evidence="10 11">
    <name type="scientific">Actinomadura logoneensis</name>
    <dbReference type="NCBI Taxonomy" id="2293572"/>
    <lineage>
        <taxon>Bacteria</taxon>
        <taxon>Bacillati</taxon>
        <taxon>Actinomycetota</taxon>
        <taxon>Actinomycetes</taxon>
        <taxon>Streptosporangiales</taxon>
        <taxon>Thermomonosporaceae</taxon>
        <taxon>Actinomadura</taxon>
    </lineage>
</organism>
<reference evidence="10 11" key="1">
    <citation type="submission" date="2018-08" db="EMBL/GenBank/DDBJ databases">
        <title>Actinomadura jelena sp. nov., a novel Actinomycete isolated from soil in Chad.</title>
        <authorList>
            <person name="Shi L."/>
        </authorList>
    </citation>
    <scope>NUCLEOTIDE SEQUENCE [LARGE SCALE GENOMIC DNA]</scope>
    <source>
        <strain evidence="10 11">NEAU-G17</strain>
    </source>
</reference>
<feature type="compositionally biased region" description="Low complexity" evidence="7">
    <location>
        <begin position="279"/>
        <end position="288"/>
    </location>
</feature>
<feature type="region of interest" description="Disordered" evidence="7">
    <location>
        <begin position="256"/>
        <end position="296"/>
    </location>
</feature>
<dbReference type="GO" id="GO:0004674">
    <property type="term" value="F:protein serine/threonine kinase activity"/>
    <property type="evidence" value="ECO:0007669"/>
    <property type="project" value="UniProtKB-KW"/>
</dbReference>
<dbReference type="PROSITE" id="PS00108">
    <property type="entry name" value="PROTEIN_KINASE_ST"/>
    <property type="match status" value="1"/>
</dbReference>
<dbReference type="CDD" id="cd14014">
    <property type="entry name" value="STKc_PknB_like"/>
    <property type="match status" value="1"/>
</dbReference>
<dbReference type="Gene3D" id="1.10.510.10">
    <property type="entry name" value="Transferase(Phosphotransferase) domain 1"/>
    <property type="match status" value="1"/>
</dbReference>
<dbReference type="SMART" id="SM00220">
    <property type="entry name" value="S_TKc"/>
    <property type="match status" value="1"/>
</dbReference>
<dbReference type="EC" id="2.7.11.1" evidence="1"/>
<dbReference type="InterPro" id="IPR011009">
    <property type="entry name" value="Kinase-like_dom_sf"/>
</dbReference>
<keyword evidence="11" id="KW-1185">Reference proteome</keyword>
<proteinExistence type="predicted"/>
<feature type="transmembrane region" description="Helical" evidence="8">
    <location>
        <begin position="459"/>
        <end position="479"/>
    </location>
</feature>
<evidence type="ECO:0000256" key="6">
    <source>
        <dbReference type="ARBA" id="ARBA00022840"/>
    </source>
</evidence>
<accession>A0A372JS07</accession>
<evidence type="ECO:0000313" key="10">
    <source>
        <dbReference type="EMBL" id="RFU42797.1"/>
    </source>
</evidence>